<evidence type="ECO:0000313" key="1">
    <source>
        <dbReference type="EMBL" id="QRC97742.1"/>
    </source>
</evidence>
<dbReference type="EMBL" id="CP069029">
    <property type="protein sequence ID" value="QRC97742.1"/>
    <property type="molecule type" value="Genomic_DNA"/>
</dbReference>
<gene>
    <name evidence="1" type="ORF">JI435_410950</name>
</gene>
<name>A0A7U2F305_PHANO</name>
<keyword evidence="2" id="KW-1185">Reference proteome</keyword>
<dbReference type="VEuPathDB" id="FungiDB:JI435_410950"/>
<organism evidence="1 2">
    <name type="scientific">Phaeosphaeria nodorum (strain SN15 / ATCC MYA-4574 / FGSC 10173)</name>
    <name type="common">Glume blotch fungus</name>
    <name type="synonym">Parastagonospora nodorum</name>
    <dbReference type="NCBI Taxonomy" id="321614"/>
    <lineage>
        <taxon>Eukaryota</taxon>
        <taxon>Fungi</taxon>
        <taxon>Dikarya</taxon>
        <taxon>Ascomycota</taxon>
        <taxon>Pezizomycotina</taxon>
        <taxon>Dothideomycetes</taxon>
        <taxon>Pleosporomycetidae</taxon>
        <taxon>Pleosporales</taxon>
        <taxon>Pleosporineae</taxon>
        <taxon>Phaeosphaeriaceae</taxon>
        <taxon>Parastagonospora</taxon>
    </lineage>
</organism>
<proteinExistence type="predicted"/>
<evidence type="ECO:0000313" key="2">
    <source>
        <dbReference type="Proteomes" id="UP000663193"/>
    </source>
</evidence>
<dbReference type="AlphaFoldDB" id="A0A7U2F305"/>
<protein>
    <submittedName>
        <fullName evidence="1">Uncharacterized protein</fullName>
    </submittedName>
</protein>
<sequence length="46" mass="5322">MPSCASSHRRNVSGGEIRYMRSRYTFSDCNDRLRLQVLVCLVRNAC</sequence>
<dbReference type="Proteomes" id="UP000663193">
    <property type="component" value="Chromosome 7"/>
</dbReference>
<accession>A0A7U2F305</accession>
<reference evidence="2" key="1">
    <citation type="journal article" date="2021" name="BMC Genomics">
        <title>Chromosome-level genome assembly and manually-curated proteome of model necrotroph Parastagonospora nodorum Sn15 reveals a genome-wide trove of candidate effector homologs, and redundancy of virulence-related functions within an accessory chromosome.</title>
        <authorList>
            <person name="Bertazzoni S."/>
            <person name="Jones D.A.B."/>
            <person name="Phan H.T."/>
            <person name="Tan K.-C."/>
            <person name="Hane J.K."/>
        </authorList>
    </citation>
    <scope>NUCLEOTIDE SEQUENCE [LARGE SCALE GENOMIC DNA]</scope>
    <source>
        <strain evidence="2">SN15 / ATCC MYA-4574 / FGSC 10173)</strain>
    </source>
</reference>